<keyword evidence="9" id="KW-0414">Isoprene biosynthesis</keyword>
<evidence type="ECO:0000256" key="3">
    <source>
        <dbReference type="ARBA" id="ARBA00006251"/>
    </source>
</evidence>
<evidence type="ECO:0000256" key="5">
    <source>
        <dbReference type="ARBA" id="ARBA00022640"/>
    </source>
</evidence>
<dbReference type="InterPro" id="IPR033904">
    <property type="entry name" value="Trans_IPPS_HH"/>
</dbReference>
<accession>A0A921RSQ8</accession>
<protein>
    <recommendedName>
        <fullName evidence="4">15-cis-phytoene synthase</fullName>
        <ecNumber evidence="4">2.5.1.32</ecNumber>
    </recommendedName>
</protein>
<evidence type="ECO:0000256" key="1">
    <source>
        <dbReference type="ARBA" id="ARBA00001805"/>
    </source>
</evidence>
<dbReference type="EC" id="2.5.1.32" evidence="4"/>
<dbReference type="GO" id="GO:0016117">
    <property type="term" value="P:carotenoid biosynthetic process"/>
    <property type="evidence" value="ECO:0007669"/>
    <property type="project" value="UniProtKB-KW"/>
</dbReference>
<evidence type="ECO:0000313" key="12">
    <source>
        <dbReference type="EMBL" id="KAG0544800.1"/>
    </source>
</evidence>
<dbReference type="GO" id="GO:0004311">
    <property type="term" value="F:geranylgeranyl diphosphate synthase activity"/>
    <property type="evidence" value="ECO:0007669"/>
    <property type="project" value="InterPro"/>
</dbReference>
<dbReference type="InterPro" id="IPR044843">
    <property type="entry name" value="Trans_IPPS_bact-type"/>
</dbReference>
<dbReference type="AlphaFoldDB" id="A0A921RSQ8"/>
<dbReference type="InterPro" id="IPR019845">
    <property type="entry name" value="Squalene/phytoene_synthase_CS"/>
</dbReference>
<proteinExistence type="inferred from homology"/>
<dbReference type="CDD" id="cd00683">
    <property type="entry name" value="Trans_IPPS_HH"/>
    <property type="match status" value="1"/>
</dbReference>
<dbReference type="GO" id="GO:0046905">
    <property type="term" value="F:15-cis-phytoene synthase activity"/>
    <property type="evidence" value="ECO:0007669"/>
    <property type="project" value="UniProtKB-EC"/>
</dbReference>
<dbReference type="InterPro" id="IPR008949">
    <property type="entry name" value="Isoprenoid_synthase_dom_sf"/>
</dbReference>
<feature type="region of interest" description="Disordered" evidence="10">
    <location>
        <begin position="1"/>
        <end position="52"/>
    </location>
</feature>
<dbReference type="KEGG" id="sbi:8077239"/>
<dbReference type="Gramene" id="EER99331">
    <property type="protein sequence ID" value="EER99331"/>
    <property type="gene ID" value="SORBI_3002G292600"/>
</dbReference>
<gene>
    <name evidence="12" type="ORF">BDA96_02G307900</name>
</gene>
<dbReference type="FunFam" id="1.10.600.10:FF:000004">
    <property type="entry name" value="Phytoene synthase chloroplastic"/>
    <property type="match status" value="1"/>
</dbReference>
<dbReference type="SMR" id="A0A921RSQ8"/>
<comment type="caution">
    <text evidence="12">The sequence shown here is derived from an EMBL/GenBank/DDBJ whole genome shotgun (WGS) entry which is preliminary data.</text>
</comment>
<dbReference type="PANTHER" id="PTHR31480">
    <property type="entry name" value="BIFUNCTIONAL LYCOPENE CYCLASE/PHYTOENE SYNTHASE"/>
    <property type="match status" value="1"/>
</dbReference>
<dbReference type="SFLD" id="SFLDG01212">
    <property type="entry name" value="Phytoene_synthase_like"/>
    <property type="match status" value="1"/>
</dbReference>
<dbReference type="PROSITE" id="PS01045">
    <property type="entry name" value="SQUALEN_PHYTOEN_SYN_2"/>
    <property type="match status" value="1"/>
</dbReference>
<evidence type="ECO:0000256" key="7">
    <source>
        <dbReference type="ARBA" id="ARBA00022746"/>
    </source>
</evidence>
<keyword evidence="11" id="KW-1133">Transmembrane helix</keyword>
<reference evidence="12" key="2">
    <citation type="submission" date="2020-10" db="EMBL/GenBank/DDBJ databases">
        <authorList>
            <person name="Cooper E.A."/>
            <person name="Brenton Z.W."/>
            <person name="Flinn B.S."/>
            <person name="Jenkins J."/>
            <person name="Shu S."/>
            <person name="Flowers D."/>
            <person name="Luo F."/>
            <person name="Wang Y."/>
            <person name="Xia P."/>
            <person name="Barry K."/>
            <person name="Daum C."/>
            <person name="Lipzen A."/>
            <person name="Yoshinaga Y."/>
            <person name="Schmutz J."/>
            <person name="Saski C."/>
            <person name="Vermerris W."/>
            <person name="Kresovich S."/>
        </authorList>
    </citation>
    <scope>NUCLEOTIDE SEQUENCE</scope>
</reference>
<reference evidence="12" key="1">
    <citation type="journal article" date="2019" name="BMC Genomics">
        <title>A new reference genome for Sorghum bicolor reveals high levels of sequence similarity between sweet and grain genotypes: implications for the genetics of sugar metabolism.</title>
        <authorList>
            <person name="Cooper E.A."/>
            <person name="Brenton Z.W."/>
            <person name="Flinn B.S."/>
            <person name="Jenkins J."/>
            <person name="Shu S."/>
            <person name="Flowers D."/>
            <person name="Luo F."/>
            <person name="Wang Y."/>
            <person name="Xia P."/>
            <person name="Barry K."/>
            <person name="Daum C."/>
            <person name="Lipzen A."/>
            <person name="Yoshinaga Y."/>
            <person name="Schmutz J."/>
            <person name="Saski C."/>
            <person name="Vermerris W."/>
            <person name="Kresovich S."/>
        </authorList>
    </citation>
    <scope>NUCLEOTIDE SEQUENCE</scope>
</reference>
<keyword evidence="8" id="KW-0809">Transit peptide</keyword>
<dbReference type="Pfam" id="PF00494">
    <property type="entry name" value="SQS_PSY"/>
    <property type="match status" value="1"/>
</dbReference>
<feature type="transmembrane region" description="Helical" evidence="11">
    <location>
        <begin position="258"/>
        <end position="279"/>
    </location>
</feature>
<dbReference type="OrthoDB" id="6600518at2759"/>
<evidence type="ECO:0000256" key="11">
    <source>
        <dbReference type="SAM" id="Phobius"/>
    </source>
</evidence>
<dbReference type="GO" id="GO:0051996">
    <property type="term" value="F:squalene synthase [NAD(P)H] activity"/>
    <property type="evidence" value="ECO:0007669"/>
    <property type="project" value="InterPro"/>
</dbReference>
<evidence type="ECO:0000256" key="2">
    <source>
        <dbReference type="ARBA" id="ARBA00004229"/>
    </source>
</evidence>
<dbReference type="OMA" id="FLHSMEM"/>
<dbReference type="SUPFAM" id="SSF48576">
    <property type="entry name" value="Terpenoid synthases"/>
    <property type="match status" value="1"/>
</dbReference>
<dbReference type="SFLD" id="SFLDS00005">
    <property type="entry name" value="Isoprenoid_Synthase_Type_I"/>
    <property type="match status" value="1"/>
</dbReference>
<dbReference type="Proteomes" id="UP000807115">
    <property type="component" value="Chromosome 2"/>
</dbReference>
<sequence length="441" mass="48959">MMSTSHAVKQSPACAARWRRRQHGQRSADAPARTATFSARHGRQRRGGRGVAPCSVRAAGSNTIGCLEAEAWGGAAHAPGSAPSLLLPSFHVEAPAPGGDALAVPSEQRVQEVVLKQAALAAAAPRTARIEPVPMDGGLKAAFHRCGEVCQEYAKTFYLATQLMTPERRRAIWAIYVWCRRTDELVDGPNASHISAVALDRWESRLEDIFAGRPYDMLDAALSDTVANFPVDIQPFRDMIEGMRMDLKKSRYRSFDELYLYCYYVAGTVGLMSVPVMGISPDSRAATETVYKGALALGLANQLTNILRDVGEDARRGRIYLPQDELEMAGLSDADILDGRVTDEWRSFMRGQITRARAFFRQAEEGATELNQESRWPVWASLLLYRQILDEIEANDYNNFTRRAYVPKTKKLMALPKAYLRSLVPPSSSQAERQRHHSSLT</sequence>
<name>A0A921RSQ8_SORBI</name>
<dbReference type="EMBL" id="CM027681">
    <property type="protein sequence ID" value="KAG0544800.1"/>
    <property type="molecule type" value="Genomic_DNA"/>
</dbReference>
<keyword evidence="11" id="KW-0812">Transmembrane</keyword>
<comment type="similarity">
    <text evidence="3">Belongs to the phytoene/squalene synthase family.</text>
</comment>
<keyword evidence="6" id="KW-0808">Transferase</keyword>
<comment type="catalytic activity">
    <reaction evidence="1">
        <text>2 (2E,6E,10E)-geranylgeranyl diphosphate = 15-cis-phytoene + 2 diphosphate</text>
        <dbReference type="Rhea" id="RHEA:34475"/>
        <dbReference type="ChEBI" id="CHEBI:27787"/>
        <dbReference type="ChEBI" id="CHEBI:33019"/>
        <dbReference type="ChEBI" id="CHEBI:58756"/>
        <dbReference type="EC" id="2.5.1.32"/>
    </reaction>
</comment>
<dbReference type="PROSITE" id="PS01044">
    <property type="entry name" value="SQUALEN_PHYTOEN_SYN_1"/>
    <property type="match status" value="1"/>
</dbReference>
<evidence type="ECO:0000256" key="4">
    <source>
        <dbReference type="ARBA" id="ARBA00012396"/>
    </source>
</evidence>
<evidence type="ECO:0000313" key="13">
    <source>
        <dbReference type="Proteomes" id="UP000807115"/>
    </source>
</evidence>
<dbReference type="SFLD" id="SFLDG01018">
    <property type="entry name" value="Squalene/Phytoene_Synthase_Lik"/>
    <property type="match status" value="1"/>
</dbReference>
<dbReference type="InterPro" id="IPR002060">
    <property type="entry name" value="Squ/phyt_synthse"/>
</dbReference>
<comment type="subcellular location">
    <subcellularLocation>
        <location evidence="2">Plastid</location>
        <location evidence="2">Chloroplast</location>
    </subcellularLocation>
</comment>
<organism evidence="12 13">
    <name type="scientific">Sorghum bicolor</name>
    <name type="common">Sorghum</name>
    <name type="synonym">Sorghum vulgare</name>
    <dbReference type="NCBI Taxonomy" id="4558"/>
    <lineage>
        <taxon>Eukaryota</taxon>
        <taxon>Viridiplantae</taxon>
        <taxon>Streptophyta</taxon>
        <taxon>Embryophyta</taxon>
        <taxon>Tracheophyta</taxon>
        <taxon>Spermatophyta</taxon>
        <taxon>Magnoliopsida</taxon>
        <taxon>Liliopsida</taxon>
        <taxon>Poales</taxon>
        <taxon>Poaceae</taxon>
        <taxon>PACMAD clade</taxon>
        <taxon>Panicoideae</taxon>
        <taxon>Andropogonodae</taxon>
        <taxon>Andropogoneae</taxon>
        <taxon>Sorghinae</taxon>
        <taxon>Sorghum</taxon>
    </lineage>
</organism>
<evidence type="ECO:0000256" key="9">
    <source>
        <dbReference type="ARBA" id="ARBA00023229"/>
    </source>
</evidence>
<keyword evidence="7" id="KW-0125">Carotenoid biosynthesis</keyword>
<dbReference type="GO" id="GO:0010287">
    <property type="term" value="C:plastoglobule"/>
    <property type="evidence" value="ECO:0007669"/>
    <property type="project" value="EnsemblPlants"/>
</dbReference>
<keyword evidence="5" id="KW-0934">Plastid</keyword>
<keyword evidence="11" id="KW-0472">Membrane</keyword>
<evidence type="ECO:0000256" key="10">
    <source>
        <dbReference type="SAM" id="MobiDB-lite"/>
    </source>
</evidence>
<evidence type="ECO:0000256" key="6">
    <source>
        <dbReference type="ARBA" id="ARBA00022679"/>
    </source>
</evidence>
<evidence type="ECO:0000256" key="8">
    <source>
        <dbReference type="ARBA" id="ARBA00022946"/>
    </source>
</evidence>
<dbReference type="Gene3D" id="1.10.600.10">
    <property type="entry name" value="Farnesyl Diphosphate Synthase"/>
    <property type="match status" value="1"/>
</dbReference>